<comment type="caution">
    <text evidence="2">The sequence shown here is derived from an EMBL/GenBank/DDBJ whole genome shotgun (WGS) entry which is preliminary data.</text>
</comment>
<evidence type="ECO:0000313" key="3">
    <source>
        <dbReference type="Proteomes" id="UP000268007"/>
    </source>
</evidence>
<evidence type="ECO:0000256" key="1">
    <source>
        <dbReference type="SAM" id="Phobius"/>
    </source>
</evidence>
<reference evidence="2 3" key="1">
    <citation type="submission" date="2018-10" db="EMBL/GenBank/DDBJ databases">
        <title>Genomic Encyclopedia of Archaeal and Bacterial Type Strains, Phase II (KMG-II): from individual species to whole genera.</title>
        <authorList>
            <person name="Goeker M."/>
        </authorList>
    </citation>
    <scope>NUCLEOTIDE SEQUENCE [LARGE SCALE GENOMIC DNA]</scope>
    <source>
        <strain evidence="2 3">DSM 18602</strain>
    </source>
</reference>
<name>A0A495J5S0_9SPHI</name>
<feature type="transmembrane region" description="Helical" evidence="1">
    <location>
        <begin position="179"/>
        <end position="197"/>
    </location>
</feature>
<sequence>MYHPFSVADTIKTAWGIFRKNFITIIVYSAIASLLMLFMSIVIGLVIPSGDFYTEMLASFILVFIQAYTTLGLYKLIFTLIDSEYYEFEIRQVLPHIRMILSYLAVIFIIGTCVVTYKIFILDHLLPYPLASVAANVLGVIIGLYLILRFMFFNTYVVDDLSGPIESLNQSFSLTKDHMVHVVSILSIIVILIAIPAKVSQYLPPLSVLLLFAYPFVNIILIVTYRKLIYSNQDVDDDVAETL</sequence>
<feature type="transmembrane region" description="Helical" evidence="1">
    <location>
        <begin position="203"/>
        <end position="223"/>
    </location>
</feature>
<feature type="transmembrane region" description="Helical" evidence="1">
    <location>
        <begin position="133"/>
        <end position="158"/>
    </location>
</feature>
<gene>
    <name evidence="2" type="ORF">BDD43_4187</name>
</gene>
<keyword evidence="1" id="KW-0472">Membrane</keyword>
<keyword evidence="1" id="KW-1133">Transmembrane helix</keyword>
<organism evidence="2 3">
    <name type="scientific">Mucilaginibacter gracilis</name>
    <dbReference type="NCBI Taxonomy" id="423350"/>
    <lineage>
        <taxon>Bacteria</taxon>
        <taxon>Pseudomonadati</taxon>
        <taxon>Bacteroidota</taxon>
        <taxon>Sphingobacteriia</taxon>
        <taxon>Sphingobacteriales</taxon>
        <taxon>Sphingobacteriaceae</taxon>
        <taxon>Mucilaginibacter</taxon>
    </lineage>
</organism>
<evidence type="ECO:0000313" key="2">
    <source>
        <dbReference type="EMBL" id="RKR83972.1"/>
    </source>
</evidence>
<feature type="transmembrane region" description="Helical" evidence="1">
    <location>
        <begin position="59"/>
        <end position="81"/>
    </location>
</feature>
<feature type="transmembrane region" description="Helical" evidence="1">
    <location>
        <begin position="101"/>
        <end position="121"/>
    </location>
</feature>
<feature type="transmembrane region" description="Helical" evidence="1">
    <location>
        <begin position="21"/>
        <end position="47"/>
    </location>
</feature>
<dbReference type="RefSeq" id="WP_121199409.1">
    <property type="nucleotide sequence ID" value="NZ_RBKU01000001.1"/>
</dbReference>
<keyword evidence="3" id="KW-1185">Reference proteome</keyword>
<dbReference type="AlphaFoldDB" id="A0A495J5S0"/>
<dbReference type="OrthoDB" id="797532at2"/>
<accession>A0A495J5S0</accession>
<keyword evidence="1" id="KW-0812">Transmembrane</keyword>
<dbReference type="Proteomes" id="UP000268007">
    <property type="component" value="Unassembled WGS sequence"/>
</dbReference>
<protein>
    <submittedName>
        <fullName evidence="2">Uncharacterized protein</fullName>
    </submittedName>
</protein>
<proteinExistence type="predicted"/>
<dbReference type="EMBL" id="RBKU01000001">
    <property type="protein sequence ID" value="RKR83972.1"/>
    <property type="molecule type" value="Genomic_DNA"/>
</dbReference>